<keyword evidence="2" id="KW-1185">Reference proteome</keyword>
<evidence type="ECO:0000313" key="1">
    <source>
        <dbReference type="EMBL" id="CAG8469394.1"/>
    </source>
</evidence>
<proteinExistence type="predicted"/>
<comment type="caution">
    <text evidence="1">The sequence shown here is derived from an EMBL/GenBank/DDBJ whole genome shotgun (WGS) entry which is preliminary data.</text>
</comment>
<gene>
    <name evidence="1" type="ORF">DERYTH_LOCUS1382</name>
</gene>
<evidence type="ECO:0000313" key="2">
    <source>
        <dbReference type="Proteomes" id="UP000789405"/>
    </source>
</evidence>
<protein>
    <submittedName>
        <fullName evidence="1">7291_t:CDS:1</fullName>
    </submittedName>
</protein>
<reference evidence="1" key="1">
    <citation type="submission" date="2021-06" db="EMBL/GenBank/DDBJ databases">
        <authorList>
            <person name="Kallberg Y."/>
            <person name="Tangrot J."/>
            <person name="Rosling A."/>
        </authorList>
    </citation>
    <scope>NUCLEOTIDE SEQUENCE</scope>
    <source>
        <strain evidence="1">MA453B</strain>
    </source>
</reference>
<name>A0A9N8W0R6_9GLOM</name>
<dbReference type="EMBL" id="CAJVPY010000381">
    <property type="protein sequence ID" value="CAG8469394.1"/>
    <property type="molecule type" value="Genomic_DNA"/>
</dbReference>
<sequence>MIDISLSRADLSKCVQLTTPLNKLKRKWVIALVTVIQVTLQATTQALKKAIKLYNSLGTRSETELNNLINSIGGMFRIGFEVDGIVLEWSTGAAGPHLIYLKIYCQLQFKFYPLYQQYIKSFVTNIGVIPFQKLQIIAQNSCFISYNPLNHNCQHFIDKMLKAPDLEFHPEGEFKNFLDRIINYADDNFLFQKIVFFLREELDQYAEQNWDKFKYLG</sequence>
<dbReference type="Proteomes" id="UP000789405">
    <property type="component" value="Unassembled WGS sequence"/>
</dbReference>
<dbReference type="OrthoDB" id="10255738at2759"/>
<dbReference type="AlphaFoldDB" id="A0A9N8W0R6"/>
<organism evidence="1 2">
    <name type="scientific">Dentiscutata erythropus</name>
    <dbReference type="NCBI Taxonomy" id="1348616"/>
    <lineage>
        <taxon>Eukaryota</taxon>
        <taxon>Fungi</taxon>
        <taxon>Fungi incertae sedis</taxon>
        <taxon>Mucoromycota</taxon>
        <taxon>Glomeromycotina</taxon>
        <taxon>Glomeromycetes</taxon>
        <taxon>Diversisporales</taxon>
        <taxon>Gigasporaceae</taxon>
        <taxon>Dentiscutata</taxon>
    </lineage>
</organism>
<accession>A0A9N8W0R6</accession>